<dbReference type="SMART" id="SM00248">
    <property type="entry name" value="ANK"/>
    <property type="match status" value="3"/>
</dbReference>
<feature type="compositionally biased region" description="Low complexity" evidence="4">
    <location>
        <begin position="444"/>
        <end position="457"/>
    </location>
</feature>
<dbReference type="Pfam" id="PF13637">
    <property type="entry name" value="Ank_4"/>
    <property type="match status" value="1"/>
</dbReference>
<sequence>MPVPLWTTPNKAEAKYNVVTEFPQLGLHAAAASGNVGLVEYALEHGQPINSVLDGVLPIHAASAGGHPQVVKKLIEHGADVNAPRLPRRYFNDKNRDASAPIVGTSYSTPLHFAAANGNTDVVTLLLLHGAHPDREDKHGVTPEDLARANNWIECAQILRDWVVNKDRDLREREVLSTKDGNGAASSSSQALQLSTSPEPESPSFRRRLHVKQSIDTALNKLKTGSFSETSLKPGPAVSMGSPPHSPMNSFGNYSFDPDARENHSTHEPASRRPSLPQIPQPSPVLDETGRRNTTSSGKMRRPRSAGTGAEPSGEQDACYTPYGRGGAGRRLASKISLLGMFKKAQSSDTSEGISSANTTPVKGSASTTTLPLTPNAPSHGRANKDDTQGGLSPDPIEQPQAEDTAPALNDKQEPTQSNHRPPDVDVEGKGKDAHQSSEPQPRPRSFGSASRSSLSPVFTNDNTAQSLAALQSDFPFSIHQPPPTENKSPMNRQLQLPEVGRGRGDSLSSTWTSDSSGMPQYSTGGSTINSSPSPVLHTPGNHTIALPTSKKISDDEETYNHIIRSDSGGSESVRQSSPRSNGQITLNERRAHSPLDIDIGAISSHEQAKALVEKTRQDILELASGQDVGLTVSNTGSTPLSAKLAAYGESLALQRRLEEQEKMGQESTPPSADDIISAPARFVGHGVERQLSLDKAGRNHKPRTRGKDPRRPSTADGLSSRGPHNSFFPGEHIRTHQSSMSVSPPGIAQASSTSFDGREFLSSHQRFPASITPSKSLMTVPEPLLSPITPHPIAESDYGSEAPSDFADTETESSPFPSRHTALVSATGLPRNKLPVMARSHNSAKKLNRMGFTVVDQVARPVAQPHSGKLLGGFKSIMQSLKGK</sequence>
<dbReference type="InParanoid" id="D6RLM5"/>
<gene>
    <name evidence="5" type="ORF">CC1G_14196</name>
</gene>
<dbReference type="HOGENOM" id="CLU_300172_0_0_1"/>
<name>D6RLM5_COPC7</name>
<feature type="compositionally biased region" description="Polar residues" evidence="4">
    <location>
        <begin position="458"/>
        <end position="470"/>
    </location>
</feature>
<dbReference type="PANTHER" id="PTHR24173">
    <property type="entry name" value="ANKYRIN REPEAT CONTAINING"/>
    <property type="match status" value="1"/>
</dbReference>
<feature type="repeat" description="ANK" evidence="3">
    <location>
        <begin position="54"/>
        <end position="86"/>
    </location>
</feature>
<dbReference type="EMBL" id="AACS02000003">
    <property type="protein sequence ID" value="EFI28169.1"/>
    <property type="molecule type" value="Genomic_DNA"/>
</dbReference>
<dbReference type="PROSITE" id="PS50088">
    <property type="entry name" value="ANK_REPEAT"/>
    <property type="match status" value="2"/>
</dbReference>
<evidence type="ECO:0000313" key="5">
    <source>
        <dbReference type="EMBL" id="EFI28169.1"/>
    </source>
</evidence>
<keyword evidence="2 3" id="KW-0040">ANK repeat</keyword>
<dbReference type="InterPro" id="IPR036770">
    <property type="entry name" value="Ankyrin_rpt-contain_sf"/>
</dbReference>
<dbReference type="Proteomes" id="UP000001861">
    <property type="component" value="Unassembled WGS sequence"/>
</dbReference>
<feature type="compositionally biased region" description="Polar residues" evidence="4">
    <location>
        <begin position="568"/>
        <end position="587"/>
    </location>
</feature>
<dbReference type="PROSITE" id="PS50297">
    <property type="entry name" value="ANK_REP_REGION"/>
    <property type="match status" value="2"/>
</dbReference>
<evidence type="ECO:0000256" key="1">
    <source>
        <dbReference type="ARBA" id="ARBA00022737"/>
    </source>
</evidence>
<feature type="compositionally biased region" description="Low complexity" evidence="4">
    <location>
        <begin position="506"/>
        <end position="517"/>
    </location>
</feature>
<dbReference type="GeneID" id="9379506"/>
<feature type="region of interest" description="Disordered" evidence="4">
    <location>
        <begin position="798"/>
        <end position="820"/>
    </location>
</feature>
<dbReference type="Gene3D" id="1.25.40.20">
    <property type="entry name" value="Ankyrin repeat-containing domain"/>
    <property type="match status" value="1"/>
</dbReference>
<feature type="region of interest" description="Disordered" evidence="4">
    <location>
        <begin position="690"/>
        <end position="732"/>
    </location>
</feature>
<protein>
    <submittedName>
        <fullName evidence="5">Uncharacterized protein</fullName>
    </submittedName>
</protein>
<dbReference type="Pfam" id="PF00023">
    <property type="entry name" value="Ank"/>
    <property type="match status" value="1"/>
</dbReference>
<keyword evidence="1" id="KW-0677">Repeat</keyword>
<evidence type="ECO:0000256" key="3">
    <source>
        <dbReference type="PROSITE-ProRule" id="PRU00023"/>
    </source>
</evidence>
<dbReference type="OrthoDB" id="194358at2759"/>
<evidence type="ECO:0000256" key="4">
    <source>
        <dbReference type="SAM" id="MobiDB-lite"/>
    </source>
</evidence>
<reference evidence="5 6" key="1">
    <citation type="journal article" date="2010" name="Proc. Natl. Acad. Sci. U.S.A.">
        <title>Insights into evolution of multicellular fungi from the assembled chromosomes of the mushroom Coprinopsis cinerea (Coprinus cinereus).</title>
        <authorList>
            <person name="Stajich J.E."/>
            <person name="Wilke S.K."/>
            <person name="Ahren D."/>
            <person name="Au C.H."/>
            <person name="Birren B.W."/>
            <person name="Borodovsky M."/>
            <person name="Burns C."/>
            <person name="Canback B."/>
            <person name="Casselton L.A."/>
            <person name="Cheng C.K."/>
            <person name="Deng J."/>
            <person name="Dietrich F.S."/>
            <person name="Fargo D.C."/>
            <person name="Farman M.L."/>
            <person name="Gathman A.C."/>
            <person name="Goldberg J."/>
            <person name="Guigo R."/>
            <person name="Hoegger P.J."/>
            <person name="Hooker J.B."/>
            <person name="Huggins A."/>
            <person name="James T.Y."/>
            <person name="Kamada T."/>
            <person name="Kilaru S."/>
            <person name="Kodira C."/>
            <person name="Kues U."/>
            <person name="Kupfer D."/>
            <person name="Kwan H.S."/>
            <person name="Lomsadze A."/>
            <person name="Li W."/>
            <person name="Lilly W.W."/>
            <person name="Ma L.J."/>
            <person name="Mackey A.J."/>
            <person name="Manning G."/>
            <person name="Martin F."/>
            <person name="Muraguchi H."/>
            <person name="Natvig D.O."/>
            <person name="Palmerini H."/>
            <person name="Ramesh M.A."/>
            <person name="Rehmeyer C.J."/>
            <person name="Roe B.A."/>
            <person name="Shenoy N."/>
            <person name="Stanke M."/>
            <person name="Ter-Hovhannisyan V."/>
            <person name="Tunlid A."/>
            <person name="Velagapudi R."/>
            <person name="Vision T.J."/>
            <person name="Zeng Q."/>
            <person name="Zolan M.E."/>
            <person name="Pukkila P.J."/>
        </authorList>
    </citation>
    <scope>NUCLEOTIDE SEQUENCE [LARGE SCALE GENOMIC DNA]</scope>
    <source>
        <strain evidence="6">Okayama-7 / 130 / ATCC MYA-4618 / FGSC 9003</strain>
    </source>
</reference>
<dbReference type="PANTHER" id="PTHR24173:SF74">
    <property type="entry name" value="ANKYRIN REPEAT DOMAIN-CONTAINING PROTEIN 16"/>
    <property type="match status" value="1"/>
</dbReference>
<comment type="caution">
    <text evidence="5">The sequence shown here is derived from an EMBL/GenBank/DDBJ whole genome shotgun (WGS) entry which is preliminary data.</text>
</comment>
<feature type="compositionally biased region" description="Polar residues" evidence="4">
    <location>
        <begin position="518"/>
        <end position="534"/>
    </location>
</feature>
<feature type="region of interest" description="Disordered" evidence="4">
    <location>
        <begin position="344"/>
        <end position="594"/>
    </location>
</feature>
<dbReference type="KEGG" id="cci:CC1G_14196"/>
<dbReference type="RefSeq" id="XP_002911663.1">
    <property type="nucleotide sequence ID" value="XM_002911617.1"/>
</dbReference>
<dbReference type="SUPFAM" id="SSF48403">
    <property type="entry name" value="Ankyrin repeat"/>
    <property type="match status" value="1"/>
</dbReference>
<feature type="compositionally biased region" description="Basic and acidic residues" evidence="4">
    <location>
        <begin position="421"/>
        <end position="436"/>
    </location>
</feature>
<feature type="compositionally biased region" description="Basic and acidic residues" evidence="4">
    <location>
        <begin position="258"/>
        <end position="271"/>
    </location>
</feature>
<dbReference type="InterPro" id="IPR002110">
    <property type="entry name" value="Ankyrin_rpt"/>
</dbReference>
<feature type="region of interest" description="Disordered" evidence="4">
    <location>
        <begin position="226"/>
        <end position="329"/>
    </location>
</feature>
<dbReference type="VEuPathDB" id="FungiDB:CC1G_14196"/>
<keyword evidence="6" id="KW-1185">Reference proteome</keyword>
<dbReference type="eggNOG" id="KOG4177">
    <property type="taxonomic scope" value="Eukaryota"/>
</dbReference>
<feature type="compositionally biased region" description="Polar residues" evidence="4">
    <location>
        <begin position="345"/>
        <end position="377"/>
    </location>
</feature>
<dbReference type="AlphaFoldDB" id="D6RLM5"/>
<evidence type="ECO:0000256" key="2">
    <source>
        <dbReference type="ARBA" id="ARBA00023043"/>
    </source>
</evidence>
<organism evidence="5 6">
    <name type="scientific">Coprinopsis cinerea (strain Okayama-7 / 130 / ATCC MYA-4618 / FGSC 9003)</name>
    <name type="common">Inky cap fungus</name>
    <name type="synonym">Hormographiella aspergillata</name>
    <dbReference type="NCBI Taxonomy" id="240176"/>
    <lineage>
        <taxon>Eukaryota</taxon>
        <taxon>Fungi</taxon>
        <taxon>Dikarya</taxon>
        <taxon>Basidiomycota</taxon>
        <taxon>Agaricomycotina</taxon>
        <taxon>Agaricomycetes</taxon>
        <taxon>Agaricomycetidae</taxon>
        <taxon>Agaricales</taxon>
        <taxon>Agaricineae</taxon>
        <taxon>Psathyrellaceae</taxon>
        <taxon>Coprinopsis</taxon>
    </lineage>
</organism>
<feature type="compositionally biased region" description="Low complexity" evidence="4">
    <location>
        <begin position="184"/>
        <end position="195"/>
    </location>
</feature>
<feature type="repeat" description="ANK" evidence="3">
    <location>
        <begin position="106"/>
        <end position="138"/>
    </location>
</feature>
<accession>D6RLM5</accession>
<evidence type="ECO:0000313" key="6">
    <source>
        <dbReference type="Proteomes" id="UP000001861"/>
    </source>
</evidence>
<proteinExistence type="predicted"/>
<feature type="region of interest" description="Disordered" evidence="4">
    <location>
        <begin position="175"/>
        <end position="207"/>
    </location>
</feature>
<feature type="compositionally biased region" description="Polar residues" evidence="4">
    <location>
        <begin position="486"/>
        <end position="495"/>
    </location>
</feature>